<dbReference type="AlphaFoldDB" id="A0A2I0IUG1"/>
<comment type="caution">
    <text evidence="1">The sequence shown here is derived from an EMBL/GenBank/DDBJ whole genome shotgun (WGS) entry which is preliminary data.</text>
</comment>
<name>A0A2I0IUG1_PUNGR</name>
<organism evidence="1 2">
    <name type="scientific">Punica granatum</name>
    <name type="common">Pomegranate</name>
    <dbReference type="NCBI Taxonomy" id="22663"/>
    <lineage>
        <taxon>Eukaryota</taxon>
        <taxon>Viridiplantae</taxon>
        <taxon>Streptophyta</taxon>
        <taxon>Embryophyta</taxon>
        <taxon>Tracheophyta</taxon>
        <taxon>Spermatophyta</taxon>
        <taxon>Magnoliopsida</taxon>
        <taxon>eudicotyledons</taxon>
        <taxon>Gunneridae</taxon>
        <taxon>Pentapetalae</taxon>
        <taxon>rosids</taxon>
        <taxon>malvids</taxon>
        <taxon>Myrtales</taxon>
        <taxon>Lythraceae</taxon>
        <taxon>Punica</taxon>
    </lineage>
</organism>
<dbReference type="EMBL" id="PGOL01002520">
    <property type="protein sequence ID" value="PKI47300.1"/>
    <property type="molecule type" value="Genomic_DNA"/>
</dbReference>
<evidence type="ECO:0000313" key="2">
    <source>
        <dbReference type="Proteomes" id="UP000233551"/>
    </source>
</evidence>
<protein>
    <submittedName>
        <fullName evidence="1">Uncharacterized protein</fullName>
    </submittedName>
</protein>
<keyword evidence="2" id="KW-1185">Reference proteome</keyword>
<dbReference type="Proteomes" id="UP000233551">
    <property type="component" value="Unassembled WGS sequence"/>
</dbReference>
<reference evidence="1 2" key="1">
    <citation type="submission" date="2017-11" db="EMBL/GenBank/DDBJ databases">
        <title>De-novo sequencing of pomegranate (Punica granatum L.) genome.</title>
        <authorList>
            <person name="Akparov Z."/>
            <person name="Amiraslanov A."/>
            <person name="Hajiyeva S."/>
            <person name="Abbasov M."/>
            <person name="Kaur K."/>
            <person name="Hamwieh A."/>
            <person name="Solovyev V."/>
            <person name="Salamov A."/>
            <person name="Braich B."/>
            <person name="Kosarev P."/>
            <person name="Mahmoud A."/>
            <person name="Hajiyev E."/>
            <person name="Babayeva S."/>
            <person name="Izzatullayeva V."/>
            <person name="Mammadov A."/>
            <person name="Mammadov A."/>
            <person name="Sharifova S."/>
            <person name="Ojaghi J."/>
            <person name="Eynullazada K."/>
            <person name="Bayramov B."/>
            <person name="Abdulazimova A."/>
            <person name="Shahmuradov I."/>
        </authorList>
    </citation>
    <scope>NUCLEOTIDE SEQUENCE [LARGE SCALE GENOMIC DNA]</scope>
    <source>
        <strain evidence="2">cv. AG2017</strain>
        <tissue evidence="1">Leaf</tissue>
    </source>
</reference>
<sequence length="210" mass="23943">MAKALSIIPLSLPNKVLREVWDLGSVPEVWKKLESLYLQKSLTKRPLYQLRLTLGTSVGSLDTLGYKYMGKGGVLKALKGALVVMKWLLRNWLYVMSLHSISKSSKFLVNRAITFDEAALVERCKSGSQGHMEKLVKKVEFVVEEPKTPKTQHAVVEDVQIGRSKGRQHSLWNSSRTRDRQREYLRLRNCFRLAELVVSGNAEVRDTTCR</sequence>
<proteinExistence type="predicted"/>
<evidence type="ECO:0000313" key="1">
    <source>
        <dbReference type="EMBL" id="PKI47300.1"/>
    </source>
</evidence>
<accession>A0A2I0IUG1</accession>
<gene>
    <name evidence="1" type="ORF">CRG98_032309</name>
</gene>